<dbReference type="EMBL" id="BART01028649">
    <property type="protein sequence ID" value="GAG91815.1"/>
    <property type="molecule type" value="Genomic_DNA"/>
</dbReference>
<organism evidence="2">
    <name type="scientific">marine sediment metagenome</name>
    <dbReference type="NCBI Taxonomy" id="412755"/>
    <lineage>
        <taxon>unclassified sequences</taxon>
        <taxon>metagenomes</taxon>
        <taxon>ecological metagenomes</taxon>
    </lineage>
</organism>
<feature type="domain" description="Helicase ATP-binding" evidence="1">
    <location>
        <begin position="1"/>
        <end position="103"/>
    </location>
</feature>
<comment type="caution">
    <text evidence="2">The sequence shown here is derived from an EMBL/GenBank/DDBJ whole genome shotgun (WGS) entry which is preliminary data.</text>
</comment>
<feature type="non-terminal residue" evidence="2">
    <location>
        <position position="201"/>
    </location>
</feature>
<dbReference type="GO" id="GO:0005524">
    <property type="term" value="F:ATP binding"/>
    <property type="evidence" value="ECO:0007669"/>
    <property type="project" value="InterPro"/>
</dbReference>
<protein>
    <recommendedName>
        <fullName evidence="1">Helicase ATP-binding domain-containing protein</fullName>
    </recommendedName>
</protein>
<dbReference type="AlphaFoldDB" id="X1B9M6"/>
<sequence length="201" mass="23567">MSTVILHHGPNRYKKASEIPEFLKAHRIFLTSYGTIRNDIDFLETIQFSGLIIDESQNMKNYTSQQTQAINKLRSQYRICLSGTPIENRLLELWSLFNFLNPSLLGNREEFQEKFIIPIERFQNQEAIDDLKTIIAPFIMRRVKSDKSIIKDLPLKNEMKIVIELTKEQVKLYKNLIKETIEKVEDITVDNRKKRGLILGL</sequence>
<name>X1B9M6_9ZZZZ</name>
<proteinExistence type="predicted"/>
<reference evidence="2" key="1">
    <citation type="journal article" date="2014" name="Front. Microbiol.">
        <title>High frequency of phylogenetically diverse reductive dehalogenase-homologous genes in deep subseafloor sedimentary metagenomes.</title>
        <authorList>
            <person name="Kawai M."/>
            <person name="Futagami T."/>
            <person name="Toyoda A."/>
            <person name="Takaki Y."/>
            <person name="Nishi S."/>
            <person name="Hori S."/>
            <person name="Arai W."/>
            <person name="Tsubouchi T."/>
            <person name="Morono Y."/>
            <person name="Uchiyama I."/>
            <person name="Ito T."/>
            <person name="Fujiyama A."/>
            <person name="Inagaki F."/>
            <person name="Takami H."/>
        </authorList>
    </citation>
    <scope>NUCLEOTIDE SEQUENCE</scope>
    <source>
        <strain evidence="2">Expedition CK06-06</strain>
    </source>
</reference>
<dbReference type="InterPro" id="IPR000330">
    <property type="entry name" value="SNF2_N"/>
</dbReference>
<evidence type="ECO:0000259" key="1">
    <source>
        <dbReference type="PROSITE" id="PS51192"/>
    </source>
</evidence>
<dbReference type="Pfam" id="PF00176">
    <property type="entry name" value="SNF2-rel_dom"/>
    <property type="match status" value="1"/>
</dbReference>
<accession>X1B9M6</accession>
<dbReference type="Gene3D" id="3.40.50.10810">
    <property type="entry name" value="Tandem AAA-ATPase domain"/>
    <property type="match status" value="1"/>
</dbReference>
<dbReference type="PANTHER" id="PTHR10799">
    <property type="entry name" value="SNF2/RAD54 HELICASE FAMILY"/>
    <property type="match status" value="1"/>
</dbReference>
<dbReference type="SUPFAM" id="SSF52540">
    <property type="entry name" value="P-loop containing nucleoside triphosphate hydrolases"/>
    <property type="match status" value="1"/>
</dbReference>
<dbReference type="InterPro" id="IPR027417">
    <property type="entry name" value="P-loop_NTPase"/>
</dbReference>
<gene>
    <name evidence="2" type="ORF">S01H4_50457</name>
</gene>
<dbReference type="InterPro" id="IPR038718">
    <property type="entry name" value="SNF2-like_sf"/>
</dbReference>
<dbReference type="PROSITE" id="PS51192">
    <property type="entry name" value="HELICASE_ATP_BIND_1"/>
    <property type="match status" value="1"/>
</dbReference>
<dbReference type="InterPro" id="IPR014001">
    <property type="entry name" value="Helicase_ATP-bd"/>
</dbReference>
<evidence type="ECO:0000313" key="2">
    <source>
        <dbReference type="EMBL" id="GAG91815.1"/>
    </source>
</evidence>